<sequence length="179" mass="21248">MMRKLIIIRGHSGSGKSTFAKQQIAEFELRFPSGKVFHIENDQFLYENDEYIWTKERFQSAKILAEQKLASAWEFAKSHPQLPIFIVISNVNLSLQAVEKYQNIANSLQMKIEKYRLMNFFKNQHHVDIYTVLSMYLALEQQPLVDEVIVRPIKKMPYFMCMILEKMRKRRDKKDIQAV</sequence>
<reference evidence="1" key="1">
    <citation type="submission" date="2022-11" db="EMBL/GenBank/DDBJ databases">
        <authorList>
            <person name="Kamali M."/>
            <person name="Peak L."/>
            <person name="Go Y.Y."/>
            <person name="Balasuriya U.B.R."/>
            <person name="Carossino M."/>
        </authorList>
    </citation>
    <scope>NUCLEOTIDE SEQUENCE</scope>
    <source>
        <strain evidence="1">4524</strain>
    </source>
</reference>
<dbReference type="Proteomes" id="UP001142444">
    <property type="component" value="Unassembled WGS sequence"/>
</dbReference>
<evidence type="ECO:0000313" key="1">
    <source>
        <dbReference type="EMBL" id="MDE8034788.1"/>
    </source>
</evidence>
<dbReference type="InterPro" id="IPR027417">
    <property type="entry name" value="P-loop_NTPase"/>
</dbReference>
<dbReference type="AlphaFoldDB" id="A0A9X4G454"/>
<protein>
    <submittedName>
        <fullName evidence="1">Recombinase RecA</fullName>
    </submittedName>
</protein>
<name>A0A9X4G454_ACTEU</name>
<gene>
    <name evidence="1" type="ORF">OQ257_06365</name>
</gene>
<dbReference type="Gene3D" id="3.40.50.300">
    <property type="entry name" value="P-loop containing nucleotide triphosphate hydrolases"/>
    <property type="match status" value="1"/>
</dbReference>
<reference evidence="1" key="2">
    <citation type="journal article" date="2023" name="Pathogens">
        <title>Pathological Features and Genomic Characterization of an Actinobacillus equuli subsp. equuli Bearing Unique Virulence-Associated Genes from an Adult Horse with Pleuropneumonia.</title>
        <authorList>
            <person name="Kamali M."/>
            <person name="Carossino M."/>
            <person name="Del Piero F."/>
            <person name="Peak L."/>
            <person name="Mitchell M.S."/>
            <person name="Willette J."/>
            <person name="Baker R."/>
            <person name="Li F."/>
            <person name="Kenez A."/>
            <person name="Balasuriya U.B.R."/>
            <person name="Go Y.Y."/>
        </authorList>
    </citation>
    <scope>NUCLEOTIDE SEQUENCE</scope>
    <source>
        <strain evidence="1">4524</strain>
    </source>
</reference>
<accession>A0A9X4G454</accession>
<dbReference type="EMBL" id="JAPHVQ010000005">
    <property type="protein sequence ID" value="MDE8034788.1"/>
    <property type="molecule type" value="Genomic_DNA"/>
</dbReference>
<proteinExistence type="predicted"/>
<keyword evidence="2" id="KW-1185">Reference proteome</keyword>
<dbReference type="SUPFAM" id="SSF52540">
    <property type="entry name" value="P-loop containing nucleoside triphosphate hydrolases"/>
    <property type="match status" value="1"/>
</dbReference>
<evidence type="ECO:0000313" key="2">
    <source>
        <dbReference type="Proteomes" id="UP001142444"/>
    </source>
</evidence>
<comment type="caution">
    <text evidence="1">The sequence shown here is derived from an EMBL/GenBank/DDBJ whole genome shotgun (WGS) entry which is preliminary data.</text>
</comment>
<organism evidence="1 2">
    <name type="scientific">Actinobacillus equuli subsp. equuli</name>
    <dbReference type="NCBI Taxonomy" id="202947"/>
    <lineage>
        <taxon>Bacteria</taxon>
        <taxon>Pseudomonadati</taxon>
        <taxon>Pseudomonadota</taxon>
        <taxon>Gammaproteobacteria</taxon>
        <taxon>Pasteurellales</taxon>
        <taxon>Pasteurellaceae</taxon>
        <taxon>Actinobacillus</taxon>
    </lineage>
</organism>